<dbReference type="GO" id="GO:0003700">
    <property type="term" value="F:DNA-binding transcription factor activity"/>
    <property type="evidence" value="ECO:0007669"/>
    <property type="project" value="TreeGrafter"/>
</dbReference>
<dbReference type="Pfam" id="PF12844">
    <property type="entry name" value="HTH_19"/>
    <property type="match status" value="1"/>
</dbReference>
<feature type="domain" description="HTH cro/C1-type" evidence="2">
    <location>
        <begin position="12"/>
        <end position="66"/>
    </location>
</feature>
<dbReference type="Pfam" id="PF07883">
    <property type="entry name" value="Cupin_2"/>
    <property type="match status" value="1"/>
</dbReference>
<dbReference type="CDD" id="cd02209">
    <property type="entry name" value="cupin_XRE_C"/>
    <property type="match status" value="1"/>
</dbReference>
<evidence type="ECO:0000259" key="2">
    <source>
        <dbReference type="PROSITE" id="PS50943"/>
    </source>
</evidence>
<name>A0A9D1FMS5_9FIRM</name>
<dbReference type="Proteomes" id="UP000824002">
    <property type="component" value="Unassembled WGS sequence"/>
</dbReference>
<dbReference type="SUPFAM" id="SSF51182">
    <property type="entry name" value="RmlC-like cupins"/>
    <property type="match status" value="1"/>
</dbReference>
<dbReference type="PROSITE" id="PS50943">
    <property type="entry name" value="HTH_CROC1"/>
    <property type="match status" value="1"/>
</dbReference>
<dbReference type="InterPro" id="IPR001387">
    <property type="entry name" value="Cro/C1-type_HTH"/>
</dbReference>
<reference evidence="3" key="1">
    <citation type="submission" date="2020-10" db="EMBL/GenBank/DDBJ databases">
        <authorList>
            <person name="Gilroy R."/>
        </authorList>
    </citation>
    <scope>NUCLEOTIDE SEQUENCE</scope>
    <source>
        <strain evidence="3">CHK199-13235</strain>
    </source>
</reference>
<evidence type="ECO:0000313" key="4">
    <source>
        <dbReference type="Proteomes" id="UP000824002"/>
    </source>
</evidence>
<dbReference type="PANTHER" id="PTHR46797">
    <property type="entry name" value="HTH-TYPE TRANSCRIPTIONAL REGULATOR"/>
    <property type="match status" value="1"/>
</dbReference>
<dbReference type="GO" id="GO:0003677">
    <property type="term" value="F:DNA binding"/>
    <property type="evidence" value="ECO:0007669"/>
    <property type="project" value="UniProtKB-KW"/>
</dbReference>
<dbReference type="Gene3D" id="1.10.260.40">
    <property type="entry name" value="lambda repressor-like DNA-binding domains"/>
    <property type="match status" value="1"/>
</dbReference>
<dbReference type="InterPro" id="IPR011051">
    <property type="entry name" value="RmlC_Cupin_sf"/>
</dbReference>
<dbReference type="GO" id="GO:0005829">
    <property type="term" value="C:cytosol"/>
    <property type="evidence" value="ECO:0007669"/>
    <property type="project" value="TreeGrafter"/>
</dbReference>
<dbReference type="AlphaFoldDB" id="A0A9D1FMS5"/>
<evidence type="ECO:0000256" key="1">
    <source>
        <dbReference type="ARBA" id="ARBA00023125"/>
    </source>
</evidence>
<dbReference type="SUPFAM" id="SSF47413">
    <property type="entry name" value="lambda repressor-like DNA-binding domains"/>
    <property type="match status" value="1"/>
</dbReference>
<dbReference type="InterPro" id="IPR050807">
    <property type="entry name" value="TransReg_Diox_bact_type"/>
</dbReference>
<organism evidence="3 4">
    <name type="scientific">Candidatus Merdivicinus excrementipullorum</name>
    <dbReference type="NCBI Taxonomy" id="2840867"/>
    <lineage>
        <taxon>Bacteria</taxon>
        <taxon>Bacillati</taxon>
        <taxon>Bacillota</taxon>
        <taxon>Clostridia</taxon>
        <taxon>Eubacteriales</taxon>
        <taxon>Oscillospiraceae</taxon>
        <taxon>Oscillospiraceae incertae sedis</taxon>
        <taxon>Candidatus Merdivicinus</taxon>
    </lineage>
</organism>
<dbReference type="Gene3D" id="2.60.120.10">
    <property type="entry name" value="Jelly Rolls"/>
    <property type="match status" value="1"/>
</dbReference>
<accession>A0A9D1FMS5</accession>
<reference evidence="3" key="2">
    <citation type="journal article" date="2021" name="PeerJ">
        <title>Extensive microbial diversity within the chicken gut microbiome revealed by metagenomics and culture.</title>
        <authorList>
            <person name="Gilroy R."/>
            <person name="Ravi A."/>
            <person name="Getino M."/>
            <person name="Pursley I."/>
            <person name="Horton D.L."/>
            <person name="Alikhan N.F."/>
            <person name="Baker D."/>
            <person name="Gharbi K."/>
            <person name="Hall N."/>
            <person name="Watson M."/>
            <person name="Adriaenssens E.M."/>
            <person name="Foster-Nyarko E."/>
            <person name="Jarju S."/>
            <person name="Secka A."/>
            <person name="Antonio M."/>
            <person name="Oren A."/>
            <person name="Chaudhuri R.R."/>
            <person name="La Ragione R."/>
            <person name="Hildebrand F."/>
            <person name="Pallen M.J."/>
        </authorList>
    </citation>
    <scope>NUCLEOTIDE SEQUENCE</scope>
    <source>
        <strain evidence="3">CHK199-13235</strain>
    </source>
</reference>
<gene>
    <name evidence="3" type="ORF">IAB51_06205</name>
</gene>
<dbReference type="SMART" id="SM00530">
    <property type="entry name" value="HTH_XRE"/>
    <property type="match status" value="1"/>
</dbReference>
<proteinExistence type="predicted"/>
<dbReference type="InterPro" id="IPR010982">
    <property type="entry name" value="Lambda_DNA-bd_dom_sf"/>
</dbReference>
<dbReference type="InterPro" id="IPR013096">
    <property type="entry name" value="Cupin_2"/>
</dbReference>
<dbReference type="InterPro" id="IPR014710">
    <property type="entry name" value="RmlC-like_jellyroll"/>
</dbReference>
<evidence type="ECO:0000313" key="3">
    <source>
        <dbReference type="EMBL" id="HIS76392.1"/>
    </source>
</evidence>
<protein>
    <submittedName>
        <fullName evidence="3">Cupin domain-containing protein</fullName>
    </submittedName>
</protein>
<dbReference type="EMBL" id="DVJP01000040">
    <property type="protein sequence ID" value="HIS76392.1"/>
    <property type="molecule type" value="Genomic_DNA"/>
</dbReference>
<dbReference type="CDD" id="cd00093">
    <property type="entry name" value="HTH_XRE"/>
    <property type="match status" value="1"/>
</dbReference>
<keyword evidence="1" id="KW-0238">DNA-binding</keyword>
<dbReference type="PANTHER" id="PTHR46797:SF19">
    <property type="entry name" value="BLL2473 PROTEIN"/>
    <property type="match status" value="1"/>
</dbReference>
<sequence>MNESIKEIAERLRGLREILEFSVEEMAEATDITPEQYAAYESGEQDFSVTFLGKCAAKFKVDIVELLSGSDPKLKSYSVVRKGQGLSVSRRENFQYQHLAYKFSGKLADPYLVDAPYIESQQDAPIAMSQHEGQEFDYILSGTLKVIVNGKEKILNEGDAIYYDSSKPHGMIAVSKEGCRFLAYLVK</sequence>
<comment type="caution">
    <text evidence="3">The sequence shown here is derived from an EMBL/GenBank/DDBJ whole genome shotgun (WGS) entry which is preliminary data.</text>
</comment>